<accession>A0A0D9V596</accession>
<reference evidence="2 3" key="1">
    <citation type="submission" date="2012-08" db="EMBL/GenBank/DDBJ databases">
        <title>Oryza genome evolution.</title>
        <authorList>
            <person name="Wing R.A."/>
        </authorList>
    </citation>
    <scope>NUCLEOTIDE SEQUENCE</scope>
</reference>
<evidence type="ECO:0000256" key="1">
    <source>
        <dbReference type="SAM" id="SignalP"/>
    </source>
</evidence>
<dbReference type="AlphaFoldDB" id="A0A0D9V596"/>
<reference evidence="2" key="3">
    <citation type="submission" date="2015-04" db="UniProtKB">
        <authorList>
            <consortium name="EnsemblPlants"/>
        </authorList>
    </citation>
    <scope>IDENTIFICATION</scope>
</reference>
<keyword evidence="3" id="KW-1185">Reference proteome</keyword>
<dbReference type="Proteomes" id="UP000032180">
    <property type="component" value="Chromosome 1"/>
</dbReference>
<evidence type="ECO:0000313" key="2">
    <source>
        <dbReference type="EnsemblPlants" id="LPERR01G25540.1"/>
    </source>
</evidence>
<sequence length="105" mass="11405">MRLIARVDSNRERAVQLRSRRVLLALCCSLLLLLCCCSLCHARVSPGVRSRVVRVEAGADMVVYQAGKGEEARTVALPPPAGYCSVSGKRMERLMRSVPSPGVGH</sequence>
<protein>
    <submittedName>
        <fullName evidence="2">Uncharacterized protein</fullName>
    </submittedName>
</protein>
<proteinExistence type="predicted"/>
<dbReference type="EnsemblPlants" id="LPERR01G25540.1">
    <property type="protein sequence ID" value="LPERR01G25540.1"/>
    <property type="gene ID" value="LPERR01G25540"/>
</dbReference>
<evidence type="ECO:0000313" key="3">
    <source>
        <dbReference type="Proteomes" id="UP000032180"/>
    </source>
</evidence>
<dbReference type="Gramene" id="LPERR01G25540.1">
    <property type="protein sequence ID" value="LPERR01G25540.1"/>
    <property type="gene ID" value="LPERR01G25540"/>
</dbReference>
<feature type="signal peptide" evidence="1">
    <location>
        <begin position="1"/>
        <end position="42"/>
    </location>
</feature>
<keyword evidence="1" id="KW-0732">Signal</keyword>
<name>A0A0D9V596_9ORYZ</name>
<dbReference type="HOGENOM" id="CLU_175835_0_0_1"/>
<feature type="chain" id="PRO_5002347234" evidence="1">
    <location>
        <begin position="43"/>
        <end position="105"/>
    </location>
</feature>
<organism evidence="2 3">
    <name type="scientific">Leersia perrieri</name>
    <dbReference type="NCBI Taxonomy" id="77586"/>
    <lineage>
        <taxon>Eukaryota</taxon>
        <taxon>Viridiplantae</taxon>
        <taxon>Streptophyta</taxon>
        <taxon>Embryophyta</taxon>
        <taxon>Tracheophyta</taxon>
        <taxon>Spermatophyta</taxon>
        <taxon>Magnoliopsida</taxon>
        <taxon>Liliopsida</taxon>
        <taxon>Poales</taxon>
        <taxon>Poaceae</taxon>
        <taxon>BOP clade</taxon>
        <taxon>Oryzoideae</taxon>
        <taxon>Oryzeae</taxon>
        <taxon>Oryzinae</taxon>
        <taxon>Leersia</taxon>
    </lineage>
</organism>
<reference evidence="3" key="2">
    <citation type="submission" date="2013-12" db="EMBL/GenBank/DDBJ databases">
        <authorList>
            <person name="Yu Y."/>
            <person name="Lee S."/>
            <person name="de Baynast K."/>
            <person name="Wissotski M."/>
            <person name="Liu L."/>
            <person name="Talag J."/>
            <person name="Goicoechea J."/>
            <person name="Angelova A."/>
            <person name="Jetty R."/>
            <person name="Kudrna D."/>
            <person name="Golser W."/>
            <person name="Rivera L."/>
            <person name="Zhang J."/>
            <person name="Wing R."/>
        </authorList>
    </citation>
    <scope>NUCLEOTIDE SEQUENCE</scope>
</reference>